<dbReference type="AlphaFoldDB" id="A0A9Q1EF13"/>
<evidence type="ECO:0000313" key="5">
    <source>
        <dbReference type="Proteomes" id="UP001152622"/>
    </source>
</evidence>
<dbReference type="GO" id="GO:0006886">
    <property type="term" value="P:intracellular protein transport"/>
    <property type="evidence" value="ECO:0007669"/>
    <property type="project" value="InterPro"/>
</dbReference>
<protein>
    <recommendedName>
        <fullName evidence="3">MHC class II-associated invariant chain/CLIP MHC II-interacting domain-containing protein</fullName>
    </recommendedName>
</protein>
<feature type="region of interest" description="Disordered" evidence="1">
    <location>
        <begin position="100"/>
        <end position="124"/>
    </location>
</feature>
<accession>A0A9Q1EF13</accession>
<reference evidence="4" key="1">
    <citation type="journal article" date="2023" name="Science">
        <title>Genome structures resolve the early diversification of teleost fishes.</title>
        <authorList>
            <person name="Parey E."/>
            <person name="Louis A."/>
            <person name="Montfort J."/>
            <person name="Bouchez O."/>
            <person name="Roques C."/>
            <person name="Iampietro C."/>
            <person name="Lluch J."/>
            <person name="Castinel A."/>
            <person name="Donnadieu C."/>
            <person name="Desvignes T."/>
            <person name="Floi Bucao C."/>
            <person name="Jouanno E."/>
            <person name="Wen M."/>
            <person name="Mejri S."/>
            <person name="Dirks R."/>
            <person name="Jansen H."/>
            <person name="Henkel C."/>
            <person name="Chen W.J."/>
            <person name="Zahm M."/>
            <person name="Cabau C."/>
            <person name="Klopp C."/>
            <person name="Thompson A.W."/>
            <person name="Robinson-Rechavi M."/>
            <person name="Braasch I."/>
            <person name="Lecointre G."/>
            <person name="Bobe J."/>
            <person name="Postlethwait J.H."/>
            <person name="Berthelot C."/>
            <person name="Roest Crollius H."/>
            <person name="Guiguen Y."/>
        </authorList>
    </citation>
    <scope>NUCLEOTIDE SEQUENCE</scope>
    <source>
        <strain evidence="4">WJC10195</strain>
    </source>
</reference>
<evidence type="ECO:0000259" key="3">
    <source>
        <dbReference type="Pfam" id="PF09307"/>
    </source>
</evidence>
<keyword evidence="5" id="KW-1185">Reference proteome</keyword>
<dbReference type="InterPro" id="IPR015386">
    <property type="entry name" value="MHC_II-assoc_invar/CLIP_MHC-bd"/>
</dbReference>
<name>A0A9Q1EF13_SYNKA</name>
<sequence length="124" mass="13726">MPWSKESRPSDLTIAGLVLLACMLITGQGLISYFVINRKGQISSLEKTADLKIKLTQKPRGSSSGSVVYNTPLLMMETTEIASKKKTPMKKLEDTVTVSVQKQMTQQKHPAPHPSASLHARDRY</sequence>
<keyword evidence="2" id="KW-0812">Transmembrane</keyword>
<dbReference type="Pfam" id="PF09307">
    <property type="entry name" value="MHC2-interact"/>
    <property type="match status" value="1"/>
</dbReference>
<dbReference type="OrthoDB" id="406800at2759"/>
<evidence type="ECO:0000313" key="4">
    <source>
        <dbReference type="EMBL" id="KAJ8337556.1"/>
    </source>
</evidence>
<gene>
    <name evidence="4" type="ORF">SKAU_G00365220</name>
</gene>
<feature type="domain" description="MHC class II-associated invariant chain/CLIP MHC II-interacting" evidence="3">
    <location>
        <begin position="12"/>
        <end position="79"/>
    </location>
</feature>
<dbReference type="GO" id="GO:0006955">
    <property type="term" value="P:immune response"/>
    <property type="evidence" value="ECO:0007669"/>
    <property type="project" value="InterPro"/>
</dbReference>
<dbReference type="PROSITE" id="PS51257">
    <property type="entry name" value="PROKAR_LIPOPROTEIN"/>
    <property type="match status" value="1"/>
</dbReference>
<comment type="caution">
    <text evidence="4">The sequence shown here is derived from an EMBL/GenBank/DDBJ whole genome shotgun (WGS) entry which is preliminary data.</text>
</comment>
<dbReference type="Proteomes" id="UP001152622">
    <property type="component" value="Chromosome 18"/>
</dbReference>
<organism evidence="4 5">
    <name type="scientific">Synaphobranchus kaupii</name>
    <name type="common">Kaup's arrowtooth eel</name>
    <dbReference type="NCBI Taxonomy" id="118154"/>
    <lineage>
        <taxon>Eukaryota</taxon>
        <taxon>Metazoa</taxon>
        <taxon>Chordata</taxon>
        <taxon>Craniata</taxon>
        <taxon>Vertebrata</taxon>
        <taxon>Euteleostomi</taxon>
        <taxon>Actinopterygii</taxon>
        <taxon>Neopterygii</taxon>
        <taxon>Teleostei</taxon>
        <taxon>Anguilliformes</taxon>
        <taxon>Synaphobranchidae</taxon>
        <taxon>Synaphobranchus</taxon>
    </lineage>
</organism>
<dbReference type="EMBL" id="JAINUF010000018">
    <property type="protein sequence ID" value="KAJ8337556.1"/>
    <property type="molecule type" value="Genomic_DNA"/>
</dbReference>
<dbReference type="GO" id="GO:0019882">
    <property type="term" value="P:antigen processing and presentation"/>
    <property type="evidence" value="ECO:0007669"/>
    <property type="project" value="InterPro"/>
</dbReference>
<dbReference type="GO" id="GO:0016020">
    <property type="term" value="C:membrane"/>
    <property type="evidence" value="ECO:0007669"/>
    <property type="project" value="InterPro"/>
</dbReference>
<evidence type="ECO:0000256" key="2">
    <source>
        <dbReference type="SAM" id="Phobius"/>
    </source>
</evidence>
<dbReference type="GO" id="GO:0042289">
    <property type="term" value="F:MHC class II protein binding"/>
    <property type="evidence" value="ECO:0007669"/>
    <property type="project" value="InterPro"/>
</dbReference>
<keyword evidence="2" id="KW-0472">Membrane</keyword>
<keyword evidence="2" id="KW-1133">Transmembrane helix</keyword>
<evidence type="ECO:0000256" key="1">
    <source>
        <dbReference type="SAM" id="MobiDB-lite"/>
    </source>
</evidence>
<proteinExistence type="predicted"/>
<feature type="transmembrane region" description="Helical" evidence="2">
    <location>
        <begin position="12"/>
        <end position="36"/>
    </location>
</feature>